<dbReference type="AlphaFoldDB" id="A0A6N2LTQ3"/>
<feature type="region of interest" description="Disordered" evidence="1">
    <location>
        <begin position="264"/>
        <end position="428"/>
    </location>
</feature>
<dbReference type="InterPro" id="IPR040256">
    <property type="entry name" value="At4g02000-like"/>
</dbReference>
<name>A0A6N2LTQ3_SALVM</name>
<feature type="compositionally biased region" description="Polar residues" evidence="1">
    <location>
        <begin position="296"/>
        <end position="312"/>
    </location>
</feature>
<feature type="region of interest" description="Disordered" evidence="1">
    <location>
        <begin position="1"/>
        <end position="32"/>
    </location>
</feature>
<dbReference type="PANTHER" id="PTHR31286:SF99">
    <property type="entry name" value="DUF4283 DOMAIN-CONTAINING PROTEIN"/>
    <property type="match status" value="1"/>
</dbReference>
<sequence>MHSNLLPGANGTTDMAAKKSSNPTRPHAKPQLNTWADRVKVTDSSTRFTLEPIQRTAEESKPEITGDMLTENAEQWTRCMVGFFPGYKMNYHTVNTIANRVWKTGGLESVMSTTNGFWLFRFQTEDQMHAILERGPWMFGGKAIILQQWHPQFVFDKNRISKLPVWIRLHGLPFSLWSRKGLSVAASMVGKPLSCDEATYCCTRLDFARVCVEIDAELPFTHNFDIQTPCAKDPLHIEVEYEWKPSRCESCKLFGHVCKKPKVNIVGGEDEGKTPREDNENPPPTKAVVLLPSRQPLATTNPSNPTKPSQPSNPTNPKQDNPQKKKNMPTNSSVRGITLEPQEDHKKEKEEEEKIRKGKMKEDIYHLTVVNETTSLQSRNQDSQMEEASNENNVAYGSEVEPRDTSSMEFTKVKKKKGSKRNKEAYCL</sequence>
<accession>A0A6N2LTQ3</accession>
<feature type="compositionally biased region" description="Polar residues" evidence="1">
    <location>
        <begin position="370"/>
        <end position="383"/>
    </location>
</feature>
<evidence type="ECO:0000313" key="3">
    <source>
        <dbReference type="EMBL" id="VFU40693.1"/>
    </source>
</evidence>
<reference evidence="3" key="1">
    <citation type="submission" date="2019-03" db="EMBL/GenBank/DDBJ databases">
        <authorList>
            <person name="Mank J."/>
            <person name="Almeida P."/>
        </authorList>
    </citation>
    <scope>NUCLEOTIDE SEQUENCE</scope>
    <source>
        <strain evidence="3">78183</strain>
    </source>
</reference>
<dbReference type="PANTHER" id="PTHR31286">
    <property type="entry name" value="GLYCINE-RICH CELL WALL STRUCTURAL PROTEIN 1.8-LIKE"/>
    <property type="match status" value="1"/>
</dbReference>
<protein>
    <recommendedName>
        <fullName evidence="2">DUF4283 domain-containing protein</fullName>
    </recommendedName>
</protein>
<feature type="compositionally biased region" description="Basic and acidic residues" evidence="1">
    <location>
        <begin position="342"/>
        <end position="365"/>
    </location>
</feature>
<dbReference type="Pfam" id="PF14111">
    <property type="entry name" value="DUF4283"/>
    <property type="match status" value="1"/>
</dbReference>
<feature type="compositionally biased region" description="Basic and acidic residues" evidence="1">
    <location>
        <begin position="270"/>
        <end position="279"/>
    </location>
</feature>
<dbReference type="InterPro" id="IPR025558">
    <property type="entry name" value="DUF4283"/>
</dbReference>
<organism evidence="3">
    <name type="scientific">Salix viminalis</name>
    <name type="common">Common osier</name>
    <name type="synonym">Basket willow</name>
    <dbReference type="NCBI Taxonomy" id="40686"/>
    <lineage>
        <taxon>Eukaryota</taxon>
        <taxon>Viridiplantae</taxon>
        <taxon>Streptophyta</taxon>
        <taxon>Embryophyta</taxon>
        <taxon>Tracheophyta</taxon>
        <taxon>Spermatophyta</taxon>
        <taxon>Magnoliopsida</taxon>
        <taxon>eudicotyledons</taxon>
        <taxon>Gunneridae</taxon>
        <taxon>Pentapetalae</taxon>
        <taxon>rosids</taxon>
        <taxon>fabids</taxon>
        <taxon>Malpighiales</taxon>
        <taxon>Salicaceae</taxon>
        <taxon>Saliceae</taxon>
        <taxon>Salix</taxon>
    </lineage>
</organism>
<evidence type="ECO:0000259" key="2">
    <source>
        <dbReference type="Pfam" id="PF14111"/>
    </source>
</evidence>
<gene>
    <name evidence="3" type="ORF">SVIM_LOCUS235179</name>
</gene>
<dbReference type="EMBL" id="CAADRP010001552">
    <property type="protein sequence ID" value="VFU40693.1"/>
    <property type="molecule type" value="Genomic_DNA"/>
</dbReference>
<evidence type="ECO:0000256" key="1">
    <source>
        <dbReference type="SAM" id="MobiDB-lite"/>
    </source>
</evidence>
<proteinExistence type="predicted"/>
<feature type="domain" description="DUF4283" evidence="2">
    <location>
        <begin position="72"/>
        <end position="156"/>
    </location>
</feature>